<dbReference type="NCBIfam" id="TIGR01764">
    <property type="entry name" value="excise"/>
    <property type="match status" value="1"/>
</dbReference>
<dbReference type="RefSeq" id="WP_249377133.1">
    <property type="nucleotide sequence ID" value="NZ_SNUZ01000013.1"/>
</dbReference>
<gene>
    <name evidence="2" type="ORF">E2N93_09605</name>
</gene>
<evidence type="ECO:0000313" key="3">
    <source>
        <dbReference type="Proteomes" id="UP001056693"/>
    </source>
</evidence>
<dbReference type="InterPro" id="IPR041657">
    <property type="entry name" value="HTH_17"/>
</dbReference>
<dbReference type="EMBL" id="SNUZ01000013">
    <property type="protein sequence ID" value="MCL3788249.1"/>
    <property type="molecule type" value="Genomic_DNA"/>
</dbReference>
<feature type="domain" description="Helix-turn-helix" evidence="1">
    <location>
        <begin position="15"/>
        <end position="63"/>
    </location>
</feature>
<organism evidence="2 3">
    <name type="scientific">Ruminococcus bromii</name>
    <dbReference type="NCBI Taxonomy" id="40518"/>
    <lineage>
        <taxon>Bacteria</taxon>
        <taxon>Bacillati</taxon>
        <taxon>Bacillota</taxon>
        <taxon>Clostridia</taxon>
        <taxon>Eubacteriales</taxon>
        <taxon>Oscillospiraceae</taxon>
        <taxon>Ruminococcus</taxon>
    </lineage>
</organism>
<keyword evidence="3" id="KW-1185">Reference proteome</keyword>
<accession>A0ABT0NJ11</accession>
<proteinExistence type="predicted"/>
<dbReference type="GO" id="GO:0003677">
    <property type="term" value="F:DNA binding"/>
    <property type="evidence" value="ECO:0007669"/>
    <property type="project" value="UniProtKB-KW"/>
</dbReference>
<protein>
    <submittedName>
        <fullName evidence="2">DNA-binding protein</fullName>
    </submittedName>
</protein>
<evidence type="ECO:0000259" key="1">
    <source>
        <dbReference type="Pfam" id="PF12728"/>
    </source>
</evidence>
<dbReference type="Pfam" id="PF12728">
    <property type="entry name" value="HTH_17"/>
    <property type="match status" value="1"/>
</dbReference>
<dbReference type="Proteomes" id="UP001056693">
    <property type="component" value="Unassembled WGS sequence"/>
</dbReference>
<name>A0ABT0NJ11_9FIRM</name>
<sequence length="67" mass="7788">MKENYKSFDELPMMISVSQVAKVLGISRTRSYELVNEKGFPKIKIGTRIVVPKDEFKLWIQKQTKKG</sequence>
<reference evidence="2 3" key="1">
    <citation type="submission" date="2019-03" db="EMBL/GenBank/DDBJ databases">
        <authorList>
            <person name="Molinero N."/>
            <person name="Sanchez B."/>
            <person name="Walker A."/>
            <person name="Duncan S."/>
            <person name="Delgado S."/>
            <person name="Margolles A."/>
        </authorList>
    </citation>
    <scope>NUCLEOTIDE SEQUENCE [LARGE SCALE GENOMIC DNA]</scope>
    <source>
        <strain evidence="2 3">IPLA60002</strain>
    </source>
</reference>
<comment type="caution">
    <text evidence="2">The sequence shown here is derived from an EMBL/GenBank/DDBJ whole genome shotgun (WGS) entry which is preliminary data.</text>
</comment>
<keyword evidence="2" id="KW-0238">DNA-binding</keyword>
<evidence type="ECO:0000313" key="2">
    <source>
        <dbReference type="EMBL" id="MCL3788249.1"/>
    </source>
</evidence>
<dbReference type="InterPro" id="IPR010093">
    <property type="entry name" value="SinI_DNA-bd"/>
</dbReference>